<evidence type="ECO:0000313" key="9">
    <source>
        <dbReference type="Proteomes" id="UP000541058"/>
    </source>
</evidence>
<comment type="caution">
    <text evidence="8">The sequence shown here is derived from an EMBL/GenBank/DDBJ whole genome shotgun (WGS) entry which is preliminary data.</text>
</comment>
<keyword evidence="5 6" id="KW-0472">Membrane</keyword>
<comment type="subcellular location">
    <subcellularLocation>
        <location evidence="1">Cell membrane</location>
        <topology evidence="1">Multi-pass membrane protein</topology>
    </subcellularLocation>
</comment>
<dbReference type="PANTHER" id="PTHR35007:SF2">
    <property type="entry name" value="PILUS ASSEMBLE PROTEIN"/>
    <property type="match status" value="1"/>
</dbReference>
<dbReference type="EMBL" id="JAAYSM010000389">
    <property type="protein sequence ID" value="NLJ19341.1"/>
    <property type="molecule type" value="Genomic_DNA"/>
</dbReference>
<dbReference type="AlphaFoldDB" id="A0A7X8C5K4"/>
<evidence type="ECO:0000256" key="5">
    <source>
        <dbReference type="ARBA" id="ARBA00023136"/>
    </source>
</evidence>
<accession>A0A7X8C5K4</accession>
<sequence>MLPLIFIIGLAIGLTILLIVLSQKKKKDAQPETERKPLSKQRESTSSEELTNYRTYHYSAREFIFLVVISAIFLFFVGYLFYQNIIISILFSSLSFFFPKLYLPRKVQKRKDELSFQFQQALFSLSSSLVAGRSIENAFIEVVKDLYLIYPDPETMIIKEFEYINKRVANREPIEVALKSFSDRADIEDIINFTDVFLTCKRTGGDLVEVIRRTSTMINEKLEIKQEIAVMVSQKKFESNIIAVVPFFIVAFLSYSSPDYMEPLYSWTNLGPIIMTISLVAILFAVWICQRIMNIKV</sequence>
<keyword evidence="2" id="KW-1003">Cell membrane</keyword>
<feature type="transmembrane region" description="Helical" evidence="6">
    <location>
        <begin position="85"/>
        <end position="103"/>
    </location>
</feature>
<dbReference type="Pfam" id="PF00482">
    <property type="entry name" value="T2SSF"/>
    <property type="match status" value="1"/>
</dbReference>
<dbReference type="Proteomes" id="UP000541058">
    <property type="component" value="Unassembled WGS sequence"/>
</dbReference>
<keyword evidence="4 6" id="KW-1133">Transmembrane helix</keyword>
<feature type="transmembrane region" description="Helical" evidence="6">
    <location>
        <begin position="270"/>
        <end position="289"/>
    </location>
</feature>
<evidence type="ECO:0000313" key="8">
    <source>
        <dbReference type="EMBL" id="NLJ19341.1"/>
    </source>
</evidence>
<evidence type="ECO:0000256" key="2">
    <source>
        <dbReference type="ARBA" id="ARBA00022475"/>
    </source>
</evidence>
<keyword evidence="3 6" id="KW-0812">Transmembrane</keyword>
<feature type="transmembrane region" description="Helical" evidence="6">
    <location>
        <begin position="63"/>
        <end position="79"/>
    </location>
</feature>
<evidence type="ECO:0000256" key="6">
    <source>
        <dbReference type="SAM" id="Phobius"/>
    </source>
</evidence>
<dbReference type="GO" id="GO:0005886">
    <property type="term" value="C:plasma membrane"/>
    <property type="evidence" value="ECO:0007669"/>
    <property type="project" value="UniProtKB-SubCell"/>
</dbReference>
<protein>
    <submittedName>
        <fullName evidence="8">Pilus assembly protein TadB</fullName>
    </submittedName>
</protein>
<reference evidence="8 9" key="1">
    <citation type="journal article" date="2020" name="Biotechnol. Biofuels">
        <title>New insights from the biogas microbiome by comprehensive genome-resolved metagenomics of nearly 1600 species originating from multiple anaerobic digesters.</title>
        <authorList>
            <person name="Campanaro S."/>
            <person name="Treu L."/>
            <person name="Rodriguez-R L.M."/>
            <person name="Kovalovszki A."/>
            <person name="Ziels R.M."/>
            <person name="Maus I."/>
            <person name="Zhu X."/>
            <person name="Kougias P.G."/>
            <person name="Basile A."/>
            <person name="Luo G."/>
            <person name="Schluter A."/>
            <person name="Konstantinidis K.T."/>
            <person name="Angelidaki I."/>
        </authorList>
    </citation>
    <scope>NUCLEOTIDE SEQUENCE [LARGE SCALE GENOMIC DNA]</scope>
    <source>
        <strain evidence="8">AS23ysBPME_34</strain>
    </source>
</reference>
<name>A0A7X8C5K4_9LACT</name>
<gene>
    <name evidence="8" type="ORF">GX355_10845</name>
</gene>
<feature type="transmembrane region" description="Helical" evidence="6">
    <location>
        <begin position="241"/>
        <end position="258"/>
    </location>
</feature>
<evidence type="ECO:0000256" key="4">
    <source>
        <dbReference type="ARBA" id="ARBA00022989"/>
    </source>
</evidence>
<evidence type="ECO:0000256" key="1">
    <source>
        <dbReference type="ARBA" id="ARBA00004651"/>
    </source>
</evidence>
<dbReference type="InterPro" id="IPR018076">
    <property type="entry name" value="T2SS_GspF_dom"/>
</dbReference>
<organism evidence="8 9">
    <name type="scientific">Globicatella sulfidifaciens</name>
    <dbReference type="NCBI Taxonomy" id="136093"/>
    <lineage>
        <taxon>Bacteria</taxon>
        <taxon>Bacillati</taxon>
        <taxon>Bacillota</taxon>
        <taxon>Bacilli</taxon>
        <taxon>Lactobacillales</taxon>
        <taxon>Aerococcaceae</taxon>
        <taxon>Globicatella</taxon>
    </lineage>
</organism>
<feature type="transmembrane region" description="Helical" evidence="6">
    <location>
        <begin position="6"/>
        <end position="22"/>
    </location>
</feature>
<evidence type="ECO:0000259" key="7">
    <source>
        <dbReference type="Pfam" id="PF00482"/>
    </source>
</evidence>
<dbReference type="RefSeq" id="WP_276649833.1">
    <property type="nucleotide sequence ID" value="NZ_JAAYSM010000389.1"/>
</dbReference>
<dbReference type="PANTHER" id="PTHR35007">
    <property type="entry name" value="INTEGRAL MEMBRANE PROTEIN-RELATED"/>
    <property type="match status" value="1"/>
</dbReference>
<feature type="domain" description="Type II secretion system protein GspF" evidence="7">
    <location>
        <begin position="124"/>
        <end position="253"/>
    </location>
</feature>
<proteinExistence type="predicted"/>
<evidence type="ECO:0000256" key="3">
    <source>
        <dbReference type="ARBA" id="ARBA00022692"/>
    </source>
</evidence>